<protein>
    <submittedName>
        <fullName evidence="7">Uncharacterized protein</fullName>
    </submittedName>
</protein>
<feature type="compositionally biased region" description="Low complexity" evidence="4">
    <location>
        <begin position="281"/>
        <end position="294"/>
    </location>
</feature>
<dbReference type="AlphaFoldDB" id="A0A7S1A433"/>
<dbReference type="Gene3D" id="3.30.70.330">
    <property type="match status" value="2"/>
</dbReference>
<dbReference type="EMBL" id="HBFQ01023117">
    <property type="protein sequence ID" value="CAD8841876.1"/>
    <property type="molecule type" value="Transcribed_RNA"/>
</dbReference>
<sequence>MATVEENTAALVGQPNAALAATLESLSSGAITCLLSNPLPQINTTDLAEAARILGTDTLDLADAPTILAPLLGGGVDLSNPQSSAVLTTLLGLDVLGPVSANALSRLLGLSEAKLIALLGAERFERAPVQPSGGLAAMAAAAARAAEMHKAHASQQMMRSAPPMRPMPVPLSPGPVAGAPMPNAMGMAMGGYPPPGTAVEAEQPADMGEMGPPSACASMLQATPKASAKGGSVPGGASEGYDHEAEQRHVHEEAQQQPPPQHQQHHVEEQAEEKEPPRPSPSLSSILGSSALSPELADSGSALDVLAALTNKEESAKKMPGMVKTSVPAPVSGYARASVMSRIVEQKEGNRNSEGGQQDGGSSEQPLLLDSAAANAFSMKMLERRVTVQSAFEAQEQPHKKPKPELEQIEREALAAGARIFIGNIPHGTPESSIRLECSKYGAVTSIQHNEGGDVIKGASATVGYGTPEMAANALLRLRQQAANLFNAFEPLDVRFAEMRPKEEELMKAPEPAEKDRRDDQRDGGRRRRSRSRGRRSRSRGRRRFRDQSGDEAPQSAPPPPAPVSNRKRGLGGFDADIGGMNGAAETIPVPIIEARPRQVAARGAWAQFMTAEGAAYFHNIYTGATTWEQPLDFAVPVPRRIEQGSSETSVYIFNLPPAWTEEDLLQHFRPYGQVIRAVVQRGANNGLSRGFGFVAYGRKQEAEVAANAMNGFYVDGKWLKVLLKGLPRDGFDIEHM</sequence>
<evidence type="ECO:0000259" key="6">
    <source>
        <dbReference type="PROSITE" id="PS50102"/>
    </source>
</evidence>
<dbReference type="Gene3D" id="2.20.70.10">
    <property type="match status" value="1"/>
</dbReference>
<evidence type="ECO:0000259" key="5">
    <source>
        <dbReference type="PROSITE" id="PS50020"/>
    </source>
</evidence>
<reference evidence="7" key="1">
    <citation type="submission" date="2021-01" db="EMBL/GenBank/DDBJ databases">
        <authorList>
            <person name="Corre E."/>
            <person name="Pelletier E."/>
            <person name="Niang G."/>
            <person name="Scheremetjew M."/>
            <person name="Finn R."/>
            <person name="Kale V."/>
            <person name="Holt S."/>
            <person name="Cochrane G."/>
            <person name="Meng A."/>
            <person name="Brown T."/>
            <person name="Cohen L."/>
        </authorList>
    </citation>
    <scope>NUCLEOTIDE SEQUENCE</scope>
</reference>
<dbReference type="SUPFAM" id="SSF51045">
    <property type="entry name" value="WW domain"/>
    <property type="match status" value="1"/>
</dbReference>
<dbReference type="InterPro" id="IPR035979">
    <property type="entry name" value="RBD_domain_sf"/>
</dbReference>
<dbReference type="PROSITE" id="PS50020">
    <property type="entry name" value="WW_DOMAIN_2"/>
    <property type="match status" value="1"/>
</dbReference>
<gene>
    <name evidence="7" type="ORF">NSCI0253_LOCUS16224</name>
</gene>
<accession>A0A7S1A433</accession>
<evidence type="ECO:0000256" key="2">
    <source>
        <dbReference type="ARBA" id="ARBA00022884"/>
    </source>
</evidence>
<evidence type="ECO:0000313" key="7">
    <source>
        <dbReference type="EMBL" id="CAD8841876.1"/>
    </source>
</evidence>
<feature type="compositionally biased region" description="Basic and acidic residues" evidence="4">
    <location>
        <begin position="240"/>
        <end position="254"/>
    </location>
</feature>
<feature type="domain" description="WW" evidence="5">
    <location>
        <begin position="606"/>
        <end position="633"/>
    </location>
</feature>
<dbReference type="GO" id="GO:0003723">
    <property type="term" value="F:RNA binding"/>
    <property type="evidence" value="ECO:0007669"/>
    <property type="project" value="UniProtKB-UniRule"/>
</dbReference>
<dbReference type="CDD" id="cd00201">
    <property type="entry name" value="WW"/>
    <property type="match status" value="1"/>
</dbReference>
<feature type="compositionally biased region" description="Basic and acidic residues" evidence="4">
    <location>
        <begin position="265"/>
        <end position="277"/>
    </location>
</feature>
<dbReference type="Pfam" id="PF00076">
    <property type="entry name" value="RRM_1"/>
    <property type="match status" value="1"/>
</dbReference>
<dbReference type="InterPro" id="IPR000504">
    <property type="entry name" value="RRM_dom"/>
</dbReference>
<dbReference type="PANTHER" id="PTHR24012">
    <property type="entry name" value="RNA BINDING PROTEIN"/>
    <property type="match status" value="1"/>
</dbReference>
<feature type="compositionally biased region" description="Basic and acidic residues" evidence="4">
    <location>
        <begin position="503"/>
        <end position="524"/>
    </location>
</feature>
<feature type="compositionally biased region" description="Basic residues" evidence="4">
    <location>
        <begin position="525"/>
        <end position="545"/>
    </location>
</feature>
<dbReference type="SUPFAM" id="SSF54928">
    <property type="entry name" value="RNA-binding domain, RBD"/>
    <property type="match status" value="2"/>
</dbReference>
<evidence type="ECO:0000256" key="3">
    <source>
        <dbReference type="PROSITE-ProRule" id="PRU00176"/>
    </source>
</evidence>
<feature type="region of interest" description="Disordered" evidence="4">
    <location>
        <begin position="503"/>
        <end position="578"/>
    </location>
</feature>
<dbReference type="CDD" id="cd00590">
    <property type="entry name" value="RRM_SF"/>
    <property type="match status" value="1"/>
</dbReference>
<dbReference type="SMART" id="SM00360">
    <property type="entry name" value="RRM"/>
    <property type="match status" value="2"/>
</dbReference>
<dbReference type="InterPro" id="IPR001202">
    <property type="entry name" value="WW_dom"/>
</dbReference>
<organism evidence="7">
    <name type="scientific">Noctiluca scintillans</name>
    <name type="common">Sea sparkle</name>
    <name type="synonym">Red tide dinoflagellate</name>
    <dbReference type="NCBI Taxonomy" id="2966"/>
    <lineage>
        <taxon>Eukaryota</taxon>
        <taxon>Sar</taxon>
        <taxon>Alveolata</taxon>
        <taxon>Dinophyceae</taxon>
        <taxon>Noctilucales</taxon>
        <taxon>Noctilucaceae</taxon>
        <taxon>Noctiluca</taxon>
    </lineage>
</organism>
<evidence type="ECO:0000256" key="1">
    <source>
        <dbReference type="ARBA" id="ARBA00022737"/>
    </source>
</evidence>
<dbReference type="InterPro" id="IPR036020">
    <property type="entry name" value="WW_dom_sf"/>
</dbReference>
<dbReference type="InterPro" id="IPR012677">
    <property type="entry name" value="Nucleotide-bd_a/b_plait_sf"/>
</dbReference>
<proteinExistence type="predicted"/>
<dbReference type="PROSITE" id="PS50102">
    <property type="entry name" value="RRM"/>
    <property type="match status" value="1"/>
</dbReference>
<dbReference type="PROSITE" id="PS01159">
    <property type="entry name" value="WW_DOMAIN_1"/>
    <property type="match status" value="1"/>
</dbReference>
<evidence type="ECO:0000256" key="4">
    <source>
        <dbReference type="SAM" id="MobiDB-lite"/>
    </source>
</evidence>
<feature type="region of interest" description="Disordered" evidence="4">
    <location>
        <begin position="195"/>
        <end position="296"/>
    </location>
</feature>
<feature type="domain" description="RRM" evidence="6">
    <location>
        <begin position="649"/>
        <end position="722"/>
    </location>
</feature>
<name>A0A7S1A433_NOCSC</name>
<keyword evidence="1" id="KW-0677">Repeat</keyword>
<keyword evidence="2 3" id="KW-0694">RNA-binding</keyword>